<dbReference type="RefSeq" id="WP_049663015.1">
    <property type="nucleotide sequence ID" value="NZ_MAYT01000001.1"/>
</dbReference>
<keyword evidence="1 2" id="KW-0472">Membrane</keyword>
<dbReference type="Proteomes" id="UP000092578">
    <property type="component" value="Unassembled WGS sequence"/>
</dbReference>
<gene>
    <name evidence="3" type="ORF">A8F95_03105</name>
</gene>
<dbReference type="EMBL" id="MAYT01000001">
    <property type="protein sequence ID" value="OCA92694.1"/>
    <property type="molecule type" value="Genomic_DNA"/>
</dbReference>
<comment type="caution">
    <text evidence="3">The sequence shown here is derived from an EMBL/GenBank/DDBJ whole genome shotgun (WGS) entry which is preliminary data.</text>
</comment>
<dbReference type="InterPro" id="IPR014196">
    <property type="entry name" value="SpoIIM"/>
</dbReference>
<reference evidence="4" key="1">
    <citation type="submission" date="2016-05" db="EMBL/GenBank/DDBJ databases">
        <authorList>
            <person name="Liu B."/>
            <person name="Wang J."/>
            <person name="Zhu Y."/>
            <person name="Liu G."/>
            <person name="Chen Q."/>
            <person name="Chen Z."/>
            <person name="Lan J."/>
            <person name="Che J."/>
            <person name="Ge C."/>
            <person name="Shi H."/>
            <person name="Pan Z."/>
            <person name="Liu X."/>
        </authorList>
    </citation>
    <scope>NUCLEOTIDE SEQUENCE [LARGE SCALE GENOMIC DNA]</scope>
    <source>
        <strain evidence="4">FJAT-27215</strain>
    </source>
</reference>
<feature type="transmembrane region" description="Helical" evidence="2">
    <location>
        <begin position="88"/>
        <end position="119"/>
    </location>
</feature>
<feature type="transmembrane region" description="Helical" evidence="2">
    <location>
        <begin position="139"/>
        <end position="160"/>
    </location>
</feature>
<proteinExistence type="predicted"/>
<comment type="function">
    <text evidence="1">Required for complete septum migration and engulfment of the forespore compartment during sporulation. Required for stabilizing and recruiting of SpoIIP to the septal membrane.</text>
</comment>
<dbReference type="GO" id="GO:0005886">
    <property type="term" value="C:plasma membrane"/>
    <property type="evidence" value="ECO:0007669"/>
    <property type="project" value="UniProtKB-SubCell"/>
</dbReference>
<protein>
    <recommendedName>
        <fullName evidence="1">Stage II sporulation protein M</fullName>
    </recommendedName>
</protein>
<comment type="subunit">
    <text evidence="1">Component of the MPD complex composed of SpoIIM, SpoIIP and SpoIID.</text>
</comment>
<keyword evidence="1" id="KW-0749">Sporulation</keyword>
<dbReference type="Pfam" id="PF01944">
    <property type="entry name" value="SpoIIM"/>
    <property type="match status" value="1"/>
</dbReference>
<evidence type="ECO:0000256" key="2">
    <source>
        <dbReference type="SAM" id="Phobius"/>
    </source>
</evidence>
<organism evidence="3 4">
    <name type="scientific">Pseudobacillus wudalianchiensis</name>
    <dbReference type="NCBI Taxonomy" id="1743143"/>
    <lineage>
        <taxon>Bacteria</taxon>
        <taxon>Bacillati</taxon>
        <taxon>Bacillota</taxon>
        <taxon>Bacilli</taxon>
        <taxon>Bacillales</taxon>
        <taxon>Bacillaceae</taxon>
        <taxon>Pseudobacillus</taxon>
    </lineage>
</organism>
<dbReference type="GO" id="GO:0030435">
    <property type="term" value="P:sporulation resulting in formation of a cellular spore"/>
    <property type="evidence" value="ECO:0007669"/>
    <property type="project" value="UniProtKB-KW"/>
</dbReference>
<keyword evidence="2" id="KW-1133">Transmembrane helix</keyword>
<dbReference type="AlphaFoldDB" id="A0A1B9B9C0"/>
<sequence>MQKKLSSIMIGRHIQAHASIYLFVSVLFFMGVIFGAIVVNSLSLAQKEDLAYYLQQFFGQVSTGQMADSEDLFRQSFMHNLKYLGCMWLFGISIIGLPLIFIFLFMKGIVIGFSVGFLVQQMNWQGFFLAVATILPQNLIIIPAFVFVAAISIAFSLQLIKKILMRQAGHFYISSLFSRYVLFLLLAAGMAALAAGIEAYISPAFMKFVIK</sequence>
<comment type="subcellular location">
    <subcellularLocation>
        <location evidence="1">Cell membrane</location>
        <topology evidence="1">Multi-pass membrane protein</topology>
    </subcellularLocation>
    <text evidence="1">Localizes to the sporulation septum and to the second division site within the mother cell. Before the start of engulfment localizes to the septal midpoint, then spreads throughout the septum prior to becoming enriched at the leading edge of the engulfing membrane, where it remains until the completion of membrane migration. Some remain partially trapped at the septum during engulfment and upon completion of engulfment become dispersed in the outer forespore membrane. Localization of the MPD complex to the septal membrane is dependent on SpoIIB.</text>
</comment>
<accession>A0A1B9B9C0</accession>
<dbReference type="PIRSF" id="PIRSF038973">
    <property type="entry name" value="SpoIIM"/>
    <property type="match status" value="1"/>
</dbReference>
<keyword evidence="1" id="KW-1003">Cell membrane</keyword>
<evidence type="ECO:0000313" key="3">
    <source>
        <dbReference type="EMBL" id="OCA92694.1"/>
    </source>
</evidence>
<name>A0A1B9B9C0_9BACI</name>
<keyword evidence="1 2" id="KW-0812">Transmembrane</keyword>
<dbReference type="InterPro" id="IPR002798">
    <property type="entry name" value="SpoIIM-like"/>
</dbReference>
<feature type="transmembrane region" description="Helical" evidence="2">
    <location>
        <begin position="180"/>
        <end position="201"/>
    </location>
</feature>
<keyword evidence="4" id="KW-1185">Reference proteome</keyword>
<evidence type="ECO:0000256" key="1">
    <source>
        <dbReference type="PIRNR" id="PIRNR038973"/>
    </source>
</evidence>
<feature type="transmembrane region" description="Helical" evidence="2">
    <location>
        <begin position="20"/>
        <end position="44"/>
    </location>
</feature>
<dbReference type="NCBIfam" id="TIGR02831">
    <property type="entry name" value="spo_II_M"/>
    <property type="match status" value="1"/>
</dbReference>
<evidence type="ECO:0000313" key="4">
    <source>
        <dbReference type="Proteomes" id="UP000092578"/>
    </source>
</evidence>